<keyword evidence="2" id="KW-0732">Signal</keyword>
<accession>A0A5S9F2T1</accession>
<gene>
    <name evidence="4" type="ORF">UABAM_01785</name>
</gene>
<proteinExistence type="predicted"/>
<evidence type="ECO:0000256" key="1">
    <source>
        <dbReference type="SAM" id="Phobius"/>
    </source>
</evidence>
<keyword evidence="1" id="KW-0472">Membrane</keyword>
<dbReference type="Proteomes" id="UP000326354">
    <property type="component" value="Chromosome"/>
</dbReference>
<sequence length="219" mass="23467">MPKFLFTLLLAFSFASTVSATIITHTFTGTVNSDNGGEFVVGETITGTITVDTSQTNGFPASGGADFFFTDAVQSYNFSSGTSGHFVSGDRASGSTPLQMNTFNNRNLSPGPIDVDGVRYTVASGVAGNTSDLDTSRLDVFLTSSNSNLYTTHAIPTVLDVNDFDHVNNVDWFYIDGGVERIMKFTLTNITTSSVPEPSTYLLFVMGIIGIGFVRRKKS</sequence>
<evidence type="ECO:0000313" key="4">
    <source>
        <dbReference type="EMBL" id="BBM83433.1"/>
    </source>
</evidence>
<reference evidence="4 5" key="1">
    <citation type="submission" date="2019-08" db="EMBL/GenBank/DDBJ databases">
        <title>Complete genome sequence of Candidatus Uab amorphum.</title>
        <authorList>
            <person name="Shiratori T."/>
            <person name="Suzuki S."/>
            <person name="Kakizawa Y."/>
            <person name="Ishida K."/>
        </authorList>
    </citation>
    <scope>NUCLEOTIDE SEQUENCE [LARGE SCALE GENOMIC DNA]</scope>
    <source>
        <strain evidence="4 5">SRT547</strain>
    </source>
</reference>
<keyword evidence="5" id="KW-1185">Reference proteome</keyword>
<dbReference type="InterPro" id="IPR013424">
    <property type="entry name" value="Ice-binding_C"/>
</dbReference>
<keyword evidence="1" id="KW-0812">Transmembrane</keyword>
<evidence type="ECO:0000259" key="3">
    <source>
        <dbReference type="Pfam" id="PF07589"/>
    </source>
</evidence>
<organism evidence="4 5">
    <name type="scientific">Uabimicrobium amorphum</name>
    <dbReference type="NCBI Taxonomy" id="2596890"/>
    <lineage>
        <taxon>Bacteria</taxon>
        <taxon>Pseudomonadati</taxon>
        <taxon>Planctomycetota</taxon>
        <taxon>Candidatus Uabimicrobiia</taxon>
        <taxon>Candidatus Uabimicrobiales</taxon>
        <taxon>Candidatus Uabimicrobiaceae</taxon>
        <taxon>Candidatus Uabimicrobium</taxon>
    </lineage>
</organism>
<feature type="chain" id="PRO_5024836082" description="Ice-binding protein C-terminal domain-containing protein" evidence="2">
    <location>
        <begin position="21"/>
        <end position="219"/>
    </location>
</feature>
<name>A0A5S9F2T1_UABAM</name>
<dbReference type="EMBL" id="AP019860">
    <property type="protein sequence ID" value="BBM83433.1"/>
    <property type="molecule type" value="Genomic_DNA"/>
</dbReference>
<dbReference type="Pfam" id="PF07589">
    <property type="entry name" value="PEP-CTERM"/>
    <property type="match status" value="1"/>
</dbReference>
<feature type="domain" description="Ice-binding protein C-terminal" evidence="3">
    <location>
        <begin position="194"/>
        <end position="216"/>
    </location>
</feature>
<feature type="signal peptide" evidence="2">
    <location>
        <begin position="1"/>
        <end position="20"/>
    </location>
</feature>
<evidence type="ECO:0000256" key="2">
    <source>
        <dbReference type="SAM" id="SignalP"/>
    </source>
</evidence>
<dbReference type="AlphaFoldDB" id="A0A5S9F2T1"/>
<evidence type="ECO:0000313" key="5">
    <source>
        <dbReference type="Proteomes" id="UP000326354"/>
    </source>
</evidence>
<protein>
    <recommendedName>
        <fullName evidence="3">Ice-binding protein C-terminal domain-containing protein</fullName>
    </recommendedName>
</protein>
<dbReference type="NCBIfam" id="TIGR02595">
    <property type="entry name" value="PEP_CTERM"/>
    <property type="match status" value="1"/>
</dbReference>
<dbReference type="KEGG" id="uam:UABAM_01785"/>
<keyword evidence="1" id="KW-1133">Transmembrane helix</keyword>
<feature type="transmembrane region" description="Helical" evidence="1">
    <location>
        <begin position="198"/>
        <end position="214"/>
    </location>
</feature>
<dbReference type="RefSeq" id="WP_151967632.1">
    <property type="nucleotide sequence ID" value="NZ_AP019860.1"/>
</dbReference>